<sequence length="93" mass="10342">MKHLFMMTCTYVHTLRNTLSFTCRGVSGHSNIHAREEAGQAYLTACSSRTITEQLDKARHLTVCCKQETCPAVIPWLPASSISHTCLTSSTIR</sequence>
<dbReference type="Proteomes" id="UP000815325">
    <property type="component" value="Unassembled WGS sequence"/>
</dbReference>
<accession>A0ABQ7GM98</accession>
<gene>
    <name evidence="1" type="ORF">DUNSADRAFT_6924</name>
</gene>
<protein>
    <recommendedName>
        <fullName evidence="3">Encoded protein</fullName>
    </recommendedName>
</protein>
<organism evidence="1 2">
    <name type="scientific">Dunaliella salina</name>
    <name type="common">Green alga</name>
    <name type="synonym">Protococcus salinus</name>
    <dbReference type="NCBI Taxonomy" id="3046"/>
    <lineage>
        <taxon>Eukaryota</taxon>
        <taxon>Viridiplantae</taxon>
        <taxon>Chlorophyta</taxon>
        <taxon>core chlorophytes</taxon>
        <taxon>Chlorophyceae</taxon>
        <taxon>CS clade</taxon>
        <taxon>Chlamydomonadales</taxon>
        <taxon>Dunaliellaceae</taxon>
        <taxon>Dunaliella</taxon>
    </lineage>
</organism>
<name>A0ABQ7GM98_DUNSA</name>
<evidence type="ECO:0008006" key="3">
    <source>
        <dbReference type="Google" id="ProtNLM"/>
    </source>
</evidence>
<dbReference type="EMBL" id="MU069690">
    <property type="protein sequence ID" value="KAF5835743.1"/>
    <property type="molecule type" value="Genomic_DNA"/>
</dbReference>
<reference evidence="1" key="1">
    <citation type="submission" date="2017-08" db="EMBL/GenBank/DDBJ databases">
        <authorList>
            <person name="Polle J.E."/>
            <person name="Barry K."/>
            <person name="Cushman J."/>
            <person name="Schmutz J."/>
            <person name="Tran D."/>
            <person name="Hathwaick L.T."/>
            <person name="Yim W.C."/>
            <person name="Jenkins J."/>
            <person name="Mckie-Krisberg Z.M."/>
            <person name="Prochnik S."/>
            <person name="Lindquist E."/>
            <person name="Dockter R.B."/>
            <person name="Adam C."/>
            <person name="Molina H."/>
            <person name="Bunkerborg J."/>
            <person name="Jin E."/>
            <person name="Buchheim M."/>
            <person name="Magnuson J."/>
        </authorList>
    </citation>
    <scope>NUCLEOTIDE SEQUENCE</scope>
    <source>
        <strain evidence="1">CCAP 19/18</strain>
    </source>
</reference>
<proteinExistence type="predicted"/>
<evidence type="ECO:0000313" key="1">
    <source>
        <dbReference type="EMBL" id="KAF5835743.1"/>
    </source>
</evidence>
<keyword evidence="2" id="KW-1185">Reference proteome</keyword>
<comment type="caution">
    <text evidence="1">The sequence shown here is derived from an EMBL/GenBank/DDBJ whole genome shotgun (WGS) entry which is preliminary data.</text>
</comment>
<evidence type="ECO:0000313" key="2">
    <source>
        <dbReference type="Proteomes" id="UP000815325"/>
    </source>
</evidence>